<evidence type="ECO:0000313" key="5">
    <source>
        <dbReference type="Proteomes" id="UP000199514"/>
    </source>
</evidence>
<dbReference type="InterPro" id="IPR051203">
    <property type="entry name" value="Polysaccharide_Synthase-Rel"/>
</dbReference>
<dbReference type="CDD" id="cd05237">
    <property type="entry name" value="UDP_invert_4-6DH_SDR_e"/>
    <property type="match status" value="1"/>
</dbReference>
<dbReference type="PANTHER" id="PTHR43318">
    <property type="entry name" value="UDP-N-ACETYLGLUCOSAMINE 4,6-DEHYDRATASE"/>
    <property type="match status" value="1"/>
</dbReference>
<keyword evidence="5" id="KW-1185">Reference proteome</keyword>
<evidence type="ECO:0000259" key="3">
    <source>
        <dbReference type="Pfam" id="PF02719"/>
    </source>
</evidence>
<dbReference type="SUPFAM" id="SSF53335">
    <property type="entry name" value="S-adenosyl-L-methionine-dependent methyltransferases"/>
    <property type="match status" value="1"/>
</dbReference>
<dbReference type="Pfam" id="PF02719">
    <property type="entry name" value="Polysacc_synt_2"/>
    <property type="match status" value="1"/>
</dbReference>
<feature type="transmembrane region" description="Helical" evidence="2">
    <location>
        <begin position="111"/>
        <end position="136"/>
    </location>
</feature>
<reference evidence="4 5" key="1">
    <citation type="submission" date="2016-10" db="EMBL/GenBank/DDBJ databases">
        <authorList>
            <person name="de Groot N.N."/>
        </authorList>
    </citation>
    <scope>NUCLEOTIDE SEQUENCE [LARGE SCALE GENOMIC DNA]</scope>
    <source>
        <strain evidence="4 5">DSM 6793</strain>
    </source>
</reference>
<comment type="similarity">
    <text evidence="1">Belongs to the polysaccharide synthase family.</text>
</comment>
<sequence>MLHIKKYTSRAYVSRIIILSLDVVSTFISFFLATALRFNFQISDDVFAVLPTTLLAVLVTRIVFFRYFKTYSGIIRYTGMQDAKRVLYSIAGGSVIFSIFSIFIGHIRDTFFFPISVVIIDFFIALFLCISYRLVIKQLYNKIMFRNIPSPKTNRYATVVFGAGQGGLITKRAIDEDGATDMKVVAFMDDNAGVQGKFMDGVKIYHTAQEFRDVVEKHNVKRAIISMQVLSPQRKQEFIDLCLECDVTVMAVPAVSKWLGGELNVNQIRNVNISDLLERDPIVLDMENIGNQINGRTVMITGAAGSIGSEMVRQLTRFAPQKLILIDQAESPLVELQLEVEETLQFRRAVPIVADVSSLKRMEHIFKAHRPDIIFHAAAYKHVPMMEHNVYEAIKVNVQGTRTLADLAVKYNVKKFVMVSTDKAVNPTNIMGASKRLAEVYAQSLSNHLADTATGTRFITTRFGNVLGSNGSVIPRFKKQIEAGGPVTVTNPDITRYFMTIPEACQLVLEAGAMGKGGEIFIFDMGKSIKIVDLARKMIKLSGFVPDRDIPIVFTGLRPGEKIEEELLNKSENIIPTHHHKIMVAKVRQYPFDKVREKTDQLIGLMEGNDEMAIVRTMKLMLPEFISNNSVFNVIDQELASELHTHHEN</sequence>
<dbReference type="STRING" id="927664.SAMN05421780_104242"/>
<gene>
    <name evidence="4" type="ORF">SAMN05421780_104242</name>
</gene>
<evidence type="ECO:0000256" key="2">
    <source>
        <dbReference type="SAM" id="Phobius"/>
    </source>
</evidence>
<evidence type="ECO:0000313" key="4">
    <source>
        <dbReference type="EMBL" id="SFC32032.1"/>
    </source>
</evidence>
<dbReference type="Proteomes" id="UP000199514">
    <property type="component" value="Unassembled WGS sequence"/>
</dbReference>
<dbReference type="EMBL" id="FOLE01000004">
    <property type="protein sequence ID" value="SFC32032.1"/>
    <property type="molecule type" value="Genomic_DNA"/>
</dbReference>
<dbReference type="OrthoDB" id="9803111at2"/>
<keyword evidence="2" id="KW-0472">Membrane</keyword>
<dbReference type="RefSeq" id="WP_091511097.1">
    <property type="nucleotide sequence ID" value="NZ_FOLE01000004.1"/>
</dbReference>
<dbReference type="Pfam" id="PF13727">
    <property type="entry name" value="CoA_binding_3"/>
    <property type="match status" value="1"/>
</dbReference>
<feature type="transmembrane region" description="Helical" evidence="2">
    <location>
        <begin position="86"/>
        <end position="105"/>
    </location>
</feature>
<proteinExistence type="inferred from homology"/>
<accession>A0A1I1I887</accession>
<feature type="domain" description="Polysaccharide biosynthesis protein CapD-like" evidence="3">
    <location>
        <begin position="298"/>
        <end position="586"/>
    </location>
</feature>
<evidence type="ECO:0000256" key="1">
    <source>
        <dbReference type="ARBA" id="ARBA00007430"/>
    </source>
</evidence>
<organism evidence="4 5">
    <name type="scientific">Flexibacter flexilis DSM 6793</name>
    <dbReference type="NCBI Taxonomy" id="927664"/>
    <lineage>
        <taxon>Bacteria</taxon>
        <taxon>Pseudomonadati</taxon>
        <taxon>Bacteroidota</taxon>
        <taxon>Cytophagia</taxon>
        <taxon>Cytophagales</taxon>
        <taxon>Flexibacteraceae</taxon>
        <taxon>Flexibacter</taxon>
    </lineage>
</organism>
<dbReference type="InterPro" id="IPR029063">
    <property type="entry name" value="SAM-dependent_MTases_sf"/>
</dbReference>
<name>A0A1I1I887_9BACT</name>
<feature type="transmembrane region" description="Helical" evidence="2">
    <location>
        <begin position="46"/>
        <end position="65"/>
    </location>
</feature>
<feature type="transmembrane region" description="Helical" evidence="2">
    <location>
        <begin position="12"/>
        <end position="34"/>
    </location>
</feature>
<dbReference type="InterPro" id="IPR036291">
    <property type="entry name" value="NAD(P)-bd_dom_sf"/>
</dbReference>
<dbReference type="PANTHER" id="PTHR43318:SF1">
    <property type="entry name" value="POLYSACCHARIDE BIOSYNTHESIS PROTEIN EPSC-RELATED"/>
    <property type="match status" value="1"/>
</dbReference>
<keyword evidence="2" id="KW-1133">Transmembrane helix</keyword>
<dbReference type="SUPFAM" id="SSF51735">
    <property type="entry name" value="NAD(P)-binding Rossmann-fold domains"/>
    <property type="match status" value="1"/>
</dbReference>
<dbReference type="InterPro" id="IPR003869">
    <property type="entry name" value="Polysac_CapD-like"/>
</dbReference>
<keyword evidence="2" id="KW-0812">Transmembrane</keyword>
<dbReference type="AlphaFoldDB" id="A0A1I1I887"/>
<protein>
    <submittedName>
        <fullName evidence="4">NDP-sugar epimerase, includes UDP-GlcNAc-inverting 4,6-dehydratase FlaA1 and capsular polysaccharide biosynthesis protein EpsC</fullName>
    </submittedName>
</protein>
<dbReference type="Gene3D" id="3.40.50.720">
    <property type="entry name" value="NAD(P)-binding Rossmann-like Domain"/>
    <property type="match status" value="2"/>
</dbReference>